<dbReference type="Proteomes" id="UP000481252">
    <property type="component" value="Unassembled WGS sequence"/>
</dbReference>
<organism evidence="1 2">
    <name type="scientific">Mesorhizobium zhangyense</name>
    <dbReference type="NCBI Taxonomy" id="1776730"/>
    <lineage>
        <taxon>Bacteria</taxon>
        <taxon>Pseudomonadati</taxon>
        <taxon>Pseudomonadota</taxon>
        <taxon>Alphaproteobacteria</taxon>
        <taxon>Hyphomicrobiales</taxon>
        <taxon>Phyllobacteriaceae</taxon>
        <taxon>Mesorhizobium</taxon>
    </lineage>
</organism>
<evidence type="ECO:0000313" key="2">
    <source>
        <dbReference type="Proteomes" id="UP000481252"/>
    </source>
</evidence>
<gene>
    <name evidence="1" type="ORF">G6N74_28620</name>
</gene>
<comment type="caution">
    <text evidence="1">The sequence shown here is derived from an EMBL/GenBank/DDBJ whole genome shotgun (WGS) entry which is preliminary data.</text>
</comment>
<keyword evidence="2" id="KW-1185">Reference proteome</keyword>
<reference evidence="1 2" key="1">
    <citation type="submission" date="2020-02" db="EMBL/GenBank/DDBJ databases">
        <title>Genome sequence of the type strain CGMCC 1.15528 of Mesorhizobium zhangyense.</title>
        <authorList>
            <person name="Gao J."/>
            <person name="Sun J."/>
        </authorList>
    </citation>
    <scope>NUCLEOTIDE SEQUENCE [LARGE SCALE GENOMIC DNA]</scope>
    <source>
        <strain evidence="1 2">CGMCC 1.15528</strain>
    </source>
</reference>
<dbReference type="RefSeq" id="WP_165121394.1">
    <property type="nucleotide sequence ID" value="NZ_JAAKZG010000023.1"/>
</dbReference>
<dbReference type="AlphaFoldDB" id="A0A7C9VB17"/>
<name>A0A7C9VB17_9HYPH</name>
<sequence length="97" mass="10906">MISDHLAKLPLFATDREKAVAIVGKSGADRWAKEVLPILERRGFPRVGTLHGRRAVPLVLEFYERYFGVTAGFALSEPDGVERLGLDDWKNRNKKGQ</sequence>
<evidence type="ECO:0000313" key="1">
    <source>
        <dbReference type="EMBL" id="NGN45024.1"/>
    </source>
</evidence>
<accession>A0A7C9VB17</accession>
<dbReference type="EMBL" id="JAAKZG010000023">
    <property type="protein sequence ID" value="NGN45024.1"/>
    <property type="molecule type" value="Genomic_DNA"/>
</dbReference>
<proteinExistence type="predicted"/>
<protein>
    <submittedName>
        <fullName evidence="1">Uncharacterized protein</fullName>
    </submittedName>
</protein>